<dbReference type="Proteomes" id="UP000594014">
    <property type="component" value="Chromosome"/>
</dbReference>
<organism evidence="1 2">
    <name type="scientific">Anoxybacterium hadale</name>
    <dbReference type="NCBI Taxonomy" id="3408580"/>
    <lineage>
        <taxon>Bacteria</taxon>
        <taxon>Bacillati</taxon>
        <taxon>Bacillota</taxon>
        <taxon>Clostridia</taxon>
        <taxon>Peptostreptococcales</taxon>
        <taxon>Anaerovoracaceae</taxon>
        <taxon>Anoxybacterium</taxon>
    </lineage>
</organism>
<reference evidence="1" key="1">
    <citation type="submission" date="2019-08" db="EMBL/GenBank/DDBJ databases">
        <title>Genome sequence of Clostridiales bacterium MT110.</title>
        <authorList>
            <person name="Cao J."/>
        </authorList>
    </citation>
    <scope>NUCLEOTIDE SEQUENCE</scope>
    <source>
        <strain evidence="1">MT110</strain>
    </source>
</reference>
<sequence length="241" mass="27935">MEKDISRNIPISLYYQLKEELMKKIISKQWPPGEKIPSEKELCSLYGVSRITVRKALDELERSGHLVRRQGKGTFVTNISFEQRLSKFYSFSEELKQRGMEEHSRVIHFDRIPAESEIASHLGLEPQSQVFKLTRLRLVGNTPYTLETSYIPVEVCPSLTEENISSKGLYNAMRLDGVFPDRVIEKFRATALRKSEAELMGLKLRMPAMHLERVTYFGVRTVEYCSSIVRGDFFTYTVELR</sequence>
<evidence type="ECO:0000313" key="2">
    <source>
        <dbReference type="Proteomes" id="UP000594014"/>
    </source>
</evidence>
<keyword evidence="2" id="KW-1185">Reference proteome</keyword>
<gene>
    <name evidence="1" type="ORF">FRZ06_18150</name>
</gene>
<dbReference type="EMBL" id="CP042469">
    <property type="protein sequence ID" value="QOX65130.1"/>
    <property type="molecule type" value="Genomic_DNA"/>
</dbReference>
<name>A0ACD1AG21_9FIRM</name>
<proteinExistence type="predicted"/>
<evidence type="ECO:0000313" key="1">
    <source>
        <dbReference type="EMBL" id="QOX65130.1"/>
    </source>
</evidence>
<accession>A0ACD1AG21</accession>
<protein>
    <submittedName>
        <fullName evidence="1">GntR family transcriptional regulator</fullName>
    </submittedName>
</protein>